<sequence>MTTPSATRGGRLAVAAAVACLTAAGGAPASAAARAPDLPSASDKCVGPSPQVEQEPFWAQARMEPEQLWPLSRGRGVLVALLDTGAGRPPALRDALRPGLDAVTGQPANGDCRGRGTALAGIIAARPQTGASPVGMAPEATVLPIRVVDGKGNMSRQAIVAGIRAAVDADADVIVVGGGVPTDGADLRDAVAEAIDADALLVAAVAPQPRNGEPPTWYPAAYPQALAVGAVNAAGKADAGGPDAGVDLLAPVTGAVGPSPSGPGHYAVGGPAVAASYVAGTAALLRAYRPELSQEEVRRRLIATAEPASPAAAGTAKPDLAPADGGSGLAPAEGGPVLAPAEGGSGLAPAEGLPLATGAPGIVDAYAALTAVSMPPAAAGDGRQAPLVLPSPVPGDPARRVAGLVAAAAAVATAAAFALIATVIHGRRRRTRQP</sequence>
<evidence type="ECO:0000256" key="8">
    <source>
        <dbReference type="SAM" id="SignalP"/>
    </source>
</evidence>
<keyword evidence="11" id="KW-1185">Reference proteome</keyword>
<dbReference type="PROSITE" id="PS51892">
    <property type="entry name" value="SUBTILASE"/>
    <property type="match status" value="1"/>
</dbReference>
<evidence type="ECO:0000256" key="4">
    <source>
        <dbReference type="ARBA" id="ARBA00022825"/>
    </source>
</evidence>
<feature type="domain" description="Peptidase S8/S53" evidence="9">
    <location>
        <begin position="74"/>
        <end position="307"/>
    </location>
</feature>
<keyword evidence="7" id="KW-0472">Membrane</keyword>
<keyword evidence="4" id="KW-0720">Serine protease</keyword>
<reference evidence="10 11" key="2">
    <citation type="submission" date="2020-03" db="EMBL/GenBank/DDBJ databases">
        <authorList>
            <person name="Ichikawa N."/>
            <person name="Kimura A."/>
            <person name="Kitahashi Y."/>
            <person name="Uohara A."/>
        </authorList>
    </citation>
    <scope>NUCLEOTIDE SEQUENCE [LARGE SCALE GENOMIC DNA]</scope>
    <source>
        <strain evidence="10 11">NBRC 107702</strain>
    </source>
</reference>
<evidence type="ECO:0000313" key="11">
    <source>
        <dbReference type="Proteomes" id="UP000502508"/>
    </source>
</evidence>
<dbReference type="InterPro" id="IPR015500">
    <property type="entry name" value="Peptidase_S8_subtilisin-rel"/>
</dbReference>
<keyword evidence="7" id="KW-0812">Transmembrane</keyword>
<dbReference type="EMBL" id="AP022870">
    <property type="protein sequence ID" value="BCB74684.1"/>
    <property type="molecule type" value="Genomic_DNA"/>
</dbReference>
<feature type="region of interest" description="Disordered" evidence="6">
    <location>
        <begin position="31"/>
        <end position="52"/>
    </location>
</feature>
<reference evidence="10 11" key="1">
    <citation type="submission" date="2020-03" db="EMBL/GenBank/DDBJ databases">
        <title>Whole genome shotgun sequence of Phytohabitans flavus NBRC 107702.</title>
        <authorList>
            <person name="Komaki H."/>
            <person name="Tamura T."/>
        </authorList>
    </citation>
    <scope>NUCLEOTIDE SEQUENCE [LARGE SCALE GENOMIC DNA]</scope>
    <source>
        <strain evidence="10 11">NBRC 107702</strain>
    </source>
</reference>
<comment type="similarity">
    <text evidence="1 5">Belongs to the peptidase S8 family.</text>
</comment>
<dbReference type="SUPFAM" id="SSF52743">
    <property type="entry name" value="Subtilisin-like"/>
    <property type="match status" value="1"/>
</dbReference>
<gene>
    <name evidence="10" type="ORF">Pflav_010940</name>
</gene>
<organism evidence="10 11">
    <name type="scientific">Phytohabitans flavus</name>
    <dbReference type="NCBI Taxonomy" id="1076124"/>
    <lineage>
        <taxon>Bacteria</taxon>
        <taxon>Bacillati</taxon>
        <taxon>Actinomycetota</taxon>
        <taxon>Actinomycetes</taxon>
        <taxon>Micromonosporales</taxon>
        <taxon>Micromonosporaceae</taxon>
    </lineage>
</organism>
<proteinExistence type="inferred from homology"/>
<dbReference type="PRINTS" id="PR00723">
    <property type="entry name" value="SUBTILISIN"/>
</dbReference>
<keyword evidence="3" id="KW-0378">Hydrolase</keyword>
<keyword evidence="8" id="KW-0732">Signal</keyword>
<feature type="transmembrane region" description="Helical" evidence="7">
    <location>
        <begin position="401"/>
        <end position="424"/>
    </location>
</feature>
<dbReference type="InterPro" id="IPR050131">
    <property type="entry name" value="Peptidase_S8_subtilisin-like"/>
</dbReference>
<dbReference type="RefSeq" id="WP_173034144.1">
    <property type="nucleotide sequence ID" value="NZ_AP022870.1"/>
</dbReference>
<dbReference type="PANTHER" id="PTHR43806">
    <property type="entry name" value="PEPTIDASE S8"/>
    <property type="match status" value="1"/>
</dbReference>
<keyword evidence="2" id="KW-0645">Protease</keyword>
<evidence type="ECO:0000256" key="1">
    <source>
        <dbReference type="ARBA" id="ARBA00011073"/>
    </source>
</evidence>
<feature type="compositionally biased region" description="Low complexity" evidence="6">
    <location>
        <begin position="305"/>
        <end position="316"/>
    </location>
</feature>
<dbReference type="KEGG" id="pfla:Pflav_010940"/>
<evidence type="ECO:0000256" key="7">
    <source>
        <dbReference type="SAM" id="Phobius"/>
    </source>
</evidence>
<feature type="region of interest" description="Disordered" evidence="6">
    <location>
        <begin position="305"/>
        <end position="343"/>
    </location>
</feature>
<evidence type="ECO:0000259" key="9">
    <source>
        <dbReference type="Pfam" id="PF00082"/>
    </source>
</evidence>
<protein>
    <submittedName>
        <fullName evidence="10">Peptidase S8</fullName>
    </submittedName>
</protein>
<dbReference type="Pfam" id="PF00082">
    <property type="entry name" value="Peptidase_S8"/>
    <property type="match status" value="1"/>
</dbReference>
<evidence type="ECO:0000313" key="10">
    <source>
        <dbReference type="EMBL" id="BCB74684.1"/>
    </source>
</evidence>
<feature type="compositionally biased region" description="Low complexity" evidence="6">
    <location>
        <begin position="31"/>
        <end position="43"/>
    </location>
</feature>
<evidence type="ECO:0000256" key="5">
    <source>
        <dbReference type="PROSITE-ProRule" id="PRU01240"/>
    </source>
</evidence>
<feature type="signal peptide" evidence="8">
    <location>
        <begin position="1"/>
        <end position="31"/>
    </location>
</feature>
<name>A0A6F8XLI2_9ACTN</name>
<feature type="chain" id="PRO_5026148847" evidence="8">
    <location>
        <begin position="32"/>
        <end position="434"/>
    </location>
</feature>
<dbReference type="Proteomes" id="UP000502508">
    <property type="component" value="Chromosome"/>
</dbReference>
<evidence type="ECO:0000256" key="6">
    <source>
        <dbReference type="SAM" id="MobiDB-lite"/>
    </source>
</evidence>
<dbReference type="PANTHER" id="PTHR43806:SF11">
    <property type="entry name" value="CEREVISIN-RELATED"/>
    <property type="match status" value="1"/>
</dbReference>
<dbReference type="GO" id="GO:0006508">
    <property type="term" value="P:proteolysis"/>
    <property type="evidence" value="ECO:0007669"/>
    <property type="project" value="UniProtKB-KW"/>
</dbReference>
<evidence type="ECO:0000256" key="2">
    <source>
        <dbReference type="ARBA" id="ARBA00022670"/>
    </source>
</evidence>
<dbReference type="AlphaFoldDB" id="A0A6F8XLI2"/>
<comment type="caution">
    <text evidence="5">Lacks conserved residue(s) required for the propagation of feature annotation.</text>
</comment>
<evidence type="ECO:0000256" key="3">
    <source>
        <dbReference type="ARBA" id="ARBA00022801"/>
    </source>
</evidence>
<accession>A0A6F8XLI2</accession>
<dbReference type="GO" id="GO:0004252">
    <property type="term" value="F:serine-type endopeptidase activity"/>
    <property type="evidence" value="ECO:0007669"/>
    <property type="project" value="InterPro"/>
</dbReference>
<keyword evidence="7" id="KW-1133">Transmembrane helix</keyword>
<dbReference type="InterPro" id="IPR000209">
    <property type="entry name" value="Peptidase_S8/S53_dom"/>
</dbReference>
<dbReference type="Gene3D" id="3.40.50.200">
    <property type="entry name" value="Peptidase S8/S53 domain"/>
    <property type="match status" value="1"/>
</dbReference>
<dbReference type="InterPro" id="IPR036852">
    <property type="entry name" value="Peptidase_S8/S53_dom_sf"/>
</dbReference>